<evidence type="ECO:0000313" key="2">
    <source>
        <dbReference type="Proteomes" id="UP001055114"/>
    </source>
</evidence>
<sequence length="121" mass="14188">MEYKELVEQESQLKKSQVLYIKEVLAQNNGRVEMKYKPQEEFEDESDNETDCFYDQFPVMIAVPGRHGTFNLHVTAVYEDHNGSLRCEGINDNTDSLEKKIYFCDESYSSIAYFLHQITNK</sequence>
<dbReference type="Proteomes" id="UP001055114">
    <property type="component" value="Unassembled WGS sequence"/>
</dbReference>
<dbReference type="RefSeq" id="WP_075965692.1">
    <property type="nucleotide sequence ID" value="NZ_BQNZ01000003.1"/>
</dbReference>
<name>A0AA37NSB5_9BACT</name>
<dbReference type="AlphaFoldDB" id="A0AA37NSB5"/>
<accession>A0AA37NSB5</accession>
<gene>
    <name evidence="1" type="ORF">CE91St3_33090</name>
</gene>
<evidence type="ECO:0000313" key="1">
    <source>
        <dbReference type="EMBL" id="GKH73446.1"/>
    </source>
</evidence>
<reference evidence="1" key="1">
    <citation type="submission" date="2022-01" db="EMBL/GenBank/DDBJ databases">
        <title>Novel bile acid biosynthetic pathways are enriched in the microbiome of centenarians.</title>
        <authorList>
            <person name="Sato Y."/>
            <person name="Atarashi K."/>
            <person name="Plichta R.D."/>
            <person name="Arai Y."/>
            <person name="Sasajima S."/>
            <person name="Kearney M.S."/>
            <person name="Suda W."/>
            <person name="Takeshita K."/>
            <person name="Sasaki T."/>
            <person name="Okamoto S."/>
            <person name="Skelly N.A."/>
            <person name="Okamura Y."/>
            <person name="Vlamakis H."/>
            <person name="Li Y."/>
            <person name="Tanoue T."/>
            <person name="Takei H."/>
            <person name="Nittono H."/>
            <person name="Narushima S."/>
            <person name="Irie J."/>
            <person name="Itoh H."/>
            <person name="Moriya K."/>
            <person name="Sugiura Y."/>
            <person name="Suematsu M."/>
            <person name="Moritoki N."/>
            <person name="Shibata S."/>
            <person name="Littman R.D."/>
            <person name="Fischbach A.M."/>
            <person name="Uwamino Y."/>
            <person name="Inoue T."/>
            <person name="Honda A."/>
            <person name="Hattori M."/>
            <person name="Murai T."/>
            <person name="Xavier J.R."/>
            <person name="Hirose N."/>
            <person name="Honda K."/>
        </authorList>
    </citation>
    <scope>NUCLEOTIDE SEQUENCE</scope>
    <source>
        <strain evidence="1">CE91-St3</strain>
    </source>
</reference>
<proteinExistence type="predicted"/>
<organism evidence="1 2">
    <name type="scientific">Parabacteroides merdae</name>
    <dbReference type="NCBI Taxonomy" id="46503"/>
    <lineage>
        <taxon>Bacteria</taxon>
        <taxon>Pseudomonadati</taxon>
        <taxon>Bacteroidota</taxon>
        <taxon>Bacteroidia</taxon>
        <taxon>Bacteroidales</taxon>
        <taxon>Tannerellaceae</taxon>
        <taxon>Parabacteroides</taxon>
    </lineage>
</organism>
<comment type="caution">
    <text evidence="1">The sequence shown here is derived from an EMBL/GenBank/DDBJ whole genome shotgun (WGS) entry which is preliminary data.</text>
</comment>
<protein>
    <submittedName>
        <fullName evidence="1">Uncharacterized protein</fullName>
    </submittedName>
</protein>
<dbReference type="EMBL" id="BQNZ01000003">
    <property type="protein sequence ID" value="GKH73446.1"/>
    <property type="molecule type" value="Genomic_DNA"/>
</dbReference>